<dbReference type="EMBL" id="JAUEDM010000005">
    <property type="protein sequence ID" value="KAK3316455.1"/>
    <property type="molecule type" value="Genomic_DNA"/>
</dbReference>
<sequence length="425" mass="48012">MELTPSGSSSSVALAACLTESHSPEFSAKVFYEMAKIMGSPDDLSPYFAQWERYIQICSRIFADTQFALKVGQLARLANINIDFDRFNFVRPNRITDPRSLAEVIIALGKIKSGHAEQVEVIGEIECCWVATYCDFLLGLRIQATAADGTIIFQNYDATKEQAQVFTRVVASSNYGNQCIAVTGQTFVVDPMRFLDSWKRQGHAESSEFVDTKVTLDGLIREYFDPTLHPSNLTTEKHDIATRLFGVVALLYWFRSQARYTSPEQFIEHAAAMLPELRGLATSAMRFLDSLRREVDFVNAKIRTQSPQFPANDFPLSVDPDSDRINEHEVPGFWERMKWCCEACKSLSEPADVIKYLTVWHFNDLSTDVSGNCHHTAGNMKAFMLCDDYETLRTYATVFAVAYILGVLICDECRPSVKTWHQEAI</sequence>
<reference evidence="1" key="2">
    <citation type="submission" date="2023-06" db="EMBL/GenBank/DDBJ databases">
        <authorList>
            <consortium name="Lawrence Berkeley National Laboratory"/>
            <person name="Haridas S."/>
            <person name="Hensen N."/>
            <person name="Bonometti L."/>
            <person name="Westerberg I."/>
            <person name="Brannstrom I.O."/>
            <person name="Guillou S."/>
            <person name="Cros-Aarteil S."/>
            <person name="Calhoun S."/>
            <person name="Kuo A."/>
            <person name="Mondo S."/>
            <person name="Pangilinan J."/>
            <person name="Riley R."/>
            <person name="Labutti K."/>
            <person name="Andreopoulos B."/>
            <person name="Lipzen A."/>
            <person name="Chen C."/>
            <person name="Yanf M."/>
            <person name="Daum C."/>
            <person name="Ng V."/>
            <person name="Clum A."/>
            <person name="Steindorff A."/>
            <person name="Ohm R."/>
            <person name="Martin F."/>
            <person name="Silar P."/>
            <person name="Natvig D."/>
            <person name="Lalanne C."/>
            <person name="Gautier V."/>
            <person name="Ament-Velasquez S.L."/>
            <person name="Kruys A."/>
            <person name="Hutchinson M.I."/>
            <person name="Powell A.J."/>
            <person name="Barry K."/>
            <person name="Miller A.N."/>
            <person name="Grigoriev I.V."/>
            <person name="Debuchy R."/>
            <person name="Gladieux P."/>
            <person name="Thoren M.H."/>
            <person name="Johannesson H."/>
        </authorList>
    </citation>
    <scope>NUCLEOTIDE SEQUENCE</scope>
    <source>
        <strain evidence="1">CBS 118394</strain>
    </source>
</reference>
<comment type="caution">
    <text evidence="1">The sequence shown here is derived from an EMBL/GenBank/DDBJ whole genome shotgun (WGS) entry which is preliminary data.</text>
</comment>
<gene>
    <name evidence="1" type="ORF">B0H66DRAFT_295494</name>
</gene>
<dbReference type="Proteomes" id="UP001283341">
    <property type="component" value="Unassembled WGS sequence"/>
</dbReference>
<keyword evidence="2" id="KW-1185">Reference proteome</keyword>
<evidence type="ECO:0000313" key="2">
    <source>
        <dbReference type="Proteomes" id="UP001283341"/>
    </source>
</evidence>
<dbReference type="AlphaFoldDB" id="A0AAE0I0V7"/>
<organism evidence="1 2">
    <name type="scientific">Apodospora peruviana</name>
    <dbReference type="NCBI Taxonomy" id="516989"/>
    <lineage>
        <taxon>Eukaryota</taxon>
        <taxon>Fungi</taxon>
        <taxon>Dikarya</taxon>
        <taxon>Ascomycota</taxon>
        <taxon>Pezizomycotina</taxon>
        <taxon>Sordariomycetes</taxon>
        <taxon>Sordariomycetidae</taxon>
        <taxon>Sordariales</taxon>
        <taxon>Lasiosphaeriaceae</taxon>
        <taxon>Apodospora</taxon>
    </lineage>
</organism>
<name>A0AAE0I0V7_9PEZI</name>
<reference evidence="1" key="1">
    <citation type="journal article" date="2023" name="Mol. Phylogenet. Evol.">
        <title>Genome-scale phylogeny and comparative genomics of the fungal order Sordariales.</title>
        <authorList>
            <person name="Hensen N."/>
            <person name="Bonometti L."/>
            <person name="Westerberg I."/>
            <person name="Brannstrom I.O."/>
            <person name="Guillou S."/>
            <person name="Cros-Aarteil S."/>
            <person name="Calhoun S."/>
            <person name="Haridas S."/>
            <person name="Kuo A."/>
            <person name="Mondo S."/>
            <person name="Pangilinan J."/>
            <person name="Riley R."/>
            <person name="LaButti K."/>
            <person name="Andreopoulos B."/>
            <person name="Lipzen A."/>
            <person name="Chen C."/>
            <person name="Yan M."/>
            <person name="Daum C."/>
            <person name="Ng V."/>
            <person name="Clum A."/>
            <person name="Steindorff A."/>
            <person name="Ohm R.A."/>
            <person name="Martin F."/>
            <person name="Silar P."/>
            <person name="Natvig D.O."/>
            <person name="Lalanne C."/>
            <person name="Gautier V."/>
            <person name="Ament-Velasquez S.L."/>
            <person name="Kruys A."/>
            <person name="Hutchinson M.I."/>
            <person name="Powell A.J."/>
            <person name="Barry K."/>
            <person name="Miller A.N."/>
            <person name="Grigoriev I.V."/>
            <person name="Debuchy R."/>
            <person name="Gladieux P."/>
            <person name="Hiltunen Thoren M."/>
            <person name="Johannesson H."/>
        </authorList>
    </citation>
    <scope>NUCLEOTIDE SEQUENCE</scope>
    <source>
        <strain evidence="1">CBS 118394</strain>
    </source>
</reference>
<accession>A0AAE0I0V7</accession>
<proteinExistence type="predicted"/>
<protein>
    <submittedName>
        <fullName evidence="1">Uncharacterized protein</fullName>
    </submittedName>
</protein>
<evidence type="ECO:0000313" key="1">
    <source>
        <dbReference type="EMBL" id="KAK3316455.1"/>
    </source>
</evidence>